<dbReference type="Pfam" id="PF23247">
    <property type="entry name" value="LRR_RPS2"/>
    <property type="match status" value="2"/>
</dbReference>
<dbReference type="PANTHER" id="PTHR33463:SF135">
    <property type="entry name" value="RESISTANCE PROTEIN RPS2, PUTATIVE-RELATED"/>
    <property type="match status" value="1"/>
</dbReference>
<keyword evidence="1" id="KW-0611">Plant defense</keyword>
<keyword evidence="5" id="KW-1185">Reference proteome</keyword>
<feature type="domain" description="Disease resistance protein At4g27190-like leucine-rich repeats" evidence="3">
    <location>
        <begin position="18"/>
        <end position="83"/>
    </location>
</feature>
<feature type="compositionally biased region" description="Polar residues" evidence="2">
    <location>
        <begin position="235"/>
        <end position="257"/>
    </location>
</feature>
<dbReference type="InterPro" id="IPR032675">
    <property type="entry name" value="LRR_dom_sf"/>
</dbReference>
<feature type="region of interest" description="Disordered" evidence="2">
    <location>
        <begin position="232"/>
        <end position="270"/>
    </location>
</feature>
<evidence type="ECO:0000256" key="1">
    <source>
        <dbReference type="ARBA" id="ARBA00022821"/>
    </source>
</evidence>
<evidence type="ECO:0000259" key="3">
    <source>
        <dbReference type="Pfam" id="PF23247"/>
    </source>
</evidence>
<comment type="caution">
    <text evidence="4">The sequence shown here is derived from an EMBL/GenBank/DDBJ whole genome shotgun (WGS) entry which is preliminary data.</text>
</comment>
<accession>A0ABR2R091</accession>
<protein>
    <recommendedName>
        <fullName evidence="3">Disease resistance protein At4g27190-like leucine-rich repeats domain-containing protein</fullName>
    </recommendedName>
</protein>
<dbReference type="PANTHER" id="PTHR33463">
    <property type="entry name" value="NB-ARC DOMAIN-CONTAINING PROTEIN-RELATED"/>
    <property type="match status" value="1"/>
</dbReference>
<dbReference type="InterPro" id="IPR050905">
    <property type="entry name" value="Plant_NBS-LRR"/>
</dbReference>
<evidence type="ECO:0000313" key="5">
    <source>
        <dbReference type="Proteomes" id="UP001396334"/>
    </source>
</evidence>
<name>A0ABR2R091_9ROSI</name>
<evidence type="ECO:0000256" key="2">
    <source>
        <dbReference type="SAM" id="MobiDB-lite"/>
    </source>
</evidence>
<proteinExistence type="predicted"/>
<organism evidence="4 5">
    <name type="scientific">Hibiscus sabdariffa</name>
    <name type="common">roselle</name>
    <dbReference type="NCBI Taxonomy" id="183260"/>
    <lineage>
        <taxon>Eukaryota</taxon>
        <taxon>Viridiplantae</taxon>
        <taxon>Streptophyta</taxon>
        <taxon>Embryophyta</taxon>
        <taxon>Tracheophyta</taxon>
        <taxon>Spermatophyta</taxon>
        <taxon>Magnoliopsida</taxon>
        <taxon>eudicotyledons</taxon>
        <taxon>Gunneridae</taxon>
        <taxon>Pentapetalae</taxon>
        <taxon>rosids</taxon>
        <taxon>malvids</taxon>
        <taxon>Malvales</taxon>
        <taxon>Malvaceae</taxon>
        <taxon>Malvoideae</taxon>
        <taxon>Hibiscus</taxon>
    </lineage>
</organism>
<dbReference type="InterPro" id="IPR057135">
    <property type="entry name" value="At4g27190-like_LRR"/>
</dbReference>
<evidence type="ECO:0000313" key="4">
    <source>
        <dbReference type="EMBL" id="KAK9006356.1"/>
    </source>
</evidence>
<dbReference type="Proteomes" id="UP001396334">
    <property type="component" value="Unassembled WGS sequence"/>
</dbReference>
<dbReference type="Gene3D" id="3.80.10.10">
    <property type="entry name" value="Ribonuclease Inhibitor"/>
    <property type="match status" value="2"/>
</dbReference>
<dbReference type="SUPFAM" id="SSF52047">
    <property type="entry name" value="RNI-like"/>
    <property type="match status" value="1"/>
</dbReference>
<dbReference type="EMBL" id="JBBPBN010000029">
    <property type="protein sequence ID" value="KAK9006356.1"/>
    <property type="molecule type" value="Genomic_DNA"/>
</dbReference>
<reference evidence="4 5" key="1">
    <citation type="journal article" date="2024" name="G3 (Bethesda)">
        <title>Genome assembly of Hibiscus sabdariffa L. provides insights into metabolisms of medicinal natural products.</title>
        <authorList>
            <person name="Kim T."/>
        </authorList>
    </citation>
    <scope>NUCLEOTIDE SEQUENCE [LARGE SCALE GENOMIC DNA]</scope>
    <source>
        <strain evidence="4">TK-2024</strain>
        <tissue evidence="4">Old leaves</tissue>
    </source>
</reference>
<gene>
    <name evidence="4" type="ORF">V6N11_035397</name>
</gene>
<sequence length="270" mass="30409">MEYSLISNSEDLFDSGYNLSSLKYLRLYVLTEMRVIWNGPIQVENFQNLTQLVVAHCGKLRYIFTVTMAQNLPQLSALQIDSCVELEQIIDKDQTSSQDHLQPICFPNLTYINIWKCGSLKCVFPVTVIHGGLPRLKELNLGDLSKLEEVFEGEDSNDEEEVIRLPQFNHLKLIGLPNCASLSPVGYHFVSPSLKEIRVGGCPNITTSFSVDSKQSVHAKTQRSQSVDKIRVDESASQTVDEITVEESASAQETTWPLGSDIEWQKREGR</sequence>
<feature type="domain" description="Disease resistance protein At4g27190-like leucine-rich repeats" evidence="3">
    <location>
        <begin position="96"/>
        <end position="213"/>
    </location>
</feature>